<dbReference type="Pfam" id="PF02311">
    <property type="entry name" value="AraC_binding"/>
    <property type="match status" value="1"/>
</dbReference>
<keyword evidence="3" id="KW-0804">Transcription</keyword>
<dbReference type="STRING" id="1176587.A8C56_17080"/>
<dbReference type="PANTHER" id="PTHR43280:SF28">
    <property type="entry name" value="HTH-TYPE TRANSCRIPTIONAL ACTIVATOR RHAS"/>
    <property type="match status" value="1"/>
</dbReference>
<feature type="domain" description="HTH araC/xylS-type" evidence="4">
    <location>
        <begin position="177"/>
        <end position="275"/>
    </location>
</feature>
<dbReference type="SUPFAM" id="SSF51215">
    <property type="entry name" value="Regulatory protein AraC"/>
    <property type="match status" value="1"/>
</dbReference>
<dbReference type="PANTHER" id="PTHR43280">
    <property type="entry name" value="ARAC-FAMILY TRANSCRIPTIONAL REGULATOR"/>
    <property type="match status" value="1"/>
</dbReference>
<dbReference type="AlphaFoldDB" id="A0A1A9I4H3"/>
<sequence>MKRKKIPVHIDELGKTGVSVEFVNTDQAETYLLKAHRDDHYIFLLQQKGSIQVMLDFNSITLKDACVFFIKPGQVHYYSRRKIVGWFLAVSPAIIEKDLRNYLDKLTSQFLFLKETRKLTTILKLVDKTAQSPKPDNFELKELQSYANAFIAIVCSSFSSSQERSISPQSRLSQITTAFQQFLKKHFRTLKKPADYANLLCISTSYLNETLIKTTGFSTSYWIQQELFLEAKRLLHHTELTAKEIAFELGFEDHTYFTRLFKKVNGITPMNFRKAYRDLSN</sequence>
<dbReference type="InterPro" id="IPR037923">
    <property type="entry name" value="HTH-like"/>
</dbReference>
<dbReference type="EMBL" id="CP015772">
    <property type="protein sequence ID" value="ANH82453.1"/>
    <property type="molecule type" value="Genomic_DNA"/>
</dbReference>
<evidence type="ECO:0000256" key="1">
    <source>
        <dbReference type="ARBA" id="ARBA00023015"/>
    </source>
</evidence>
<organism evidence="5 6">
    <name type="scientific">Niabella ginsenosidivorans</name>
    <dbReference type="NCBI Taxonomy" id="1176587"/>
    <lineage>
        <taxon>Bacteria</taxon>
        <taxon>Pseudomonadati</taxon>
        <taxon>Bacteroidota</taxon>
        <taxon>Chitinophagia</taxon>
        <taxon>Chitinophagales</taxon>
        <taxon>Chitinophagaceae</taxon>
        <taxon>Niabella</taxon>
    </lineage>
</organism>
<dbReference type="RefSeq" id="WP_067758701.1">
    <property type="nucleotide sequence ID" value="NZ_CP015772.1"/>
</dbReference>
<evidence type="ECO:0000256" key="3">
    <source>
        <dbReference type="ARBA" id="ARBA00023163"/>
    </source>
</evidence>
<keyword evidence="2" id="KW-0238">DNA-binding</keyword>
<evidence type="ECO:0000256" key="2">
    <source>
        <dbReference type="ARBA" id="ARBA00023125"/>
    </source>
</evidence>
<dbReference type="InterPro" id="IPR020449">
    <property type="entry name" value="Tscrpt_reg_AraC-type_HTH"/>
</dbReference>
<dbReference type="SUPFAM" id="SSF46689">
    <property type="entry name" value="Homeodomain-like"/>
    <property type="match status" value="1"/>
</dbReference>
<dbReference type="PROSITE" id="PS01124">
    <property type="entry name" value="HTH_ARAC_FAMILY_2"/>
    <property type="match status" value="1"/>
</dbReference>
<keyword evidence="1" id="KW-0805">Transcription regulation</keyword>
<dbReference type="GO" id="GO:0003700">
    <property type="term" value="F:DNA-binding transcription factor activity"/>
    <property type="evidence" value="ECO:0007669"/>
    <property type="project" value="InterPro"/>
</dbReference>
<evidence type="ECO:0000313" key="6">
    <source>
        <dbReference type="Proteomes" id="UP000077667"/>
    </source>
</evidence>
<dbReference type="InterPro" id="IPR003313">
    <property type="entry name" value="AraC-bd"/>
</dbReference>
<proteinExistence type="predicted"/>
<evidence type="ECO:0000313" key="5">
    <source>
        <dbReference type="EMBL" id="ANH82453.1"/>
    </source>
</evidence>
<keyword evidence="6" id="KW-1185">Reference proteome</keyword>
<dbReference type="InterPro" id="IPR018060">
    <property type="entry name" value="HTH_AraC"/>
</dbReference>
<dbReference type="GO" id="GO:0043565">
    <property type="term" value="F:sequence-specific DNA binding"/>
    <property type="evidence" value="ECO:0007669"/>
    <property type="project" value="InterPro"/>
</dbReference>
<dbReference type="Gene3D" id="1.10.10.60">
    <property type="entry name" value="Homeodomain-like"/>
    <property type="match status" value="1"/>
</dbReference>
<protein>
    <recommendedName>
        <fullName evidence="4">HTH araC/xylS-type domain-containing protein</fullName>
    </recommendedName>
</protein>
<dbReference type="OrthoDB" id="1096411at2"/>
<reference evidence="5 6" key="1">
    <citation type="submission" date="2016-05" db="EMBL/GenBank/DDBJ databases">
        <title>Niabella ginsenosidivorans BS26 whole genome sequencing.</title>
        <authorList>
            <person name="Im W.T."/>
            <person name="Siddiqi M.Z."/>
        </authorList>
    </citation>
    <scope>NUCLEOTIDE SEQUENCE [LARGE SCALE GENOMIC DNA]</scope>
    <source>
        <strain evidence="5 6">BS26</strain>
    </source>
</reference>
<dbReference type="Proteomes" id="UP000077667">
    <property type="component" value="Chromosome"/>
</dbReference>
<dbReference type="InterPro" id="IPR009057">
    <property type="entry name" value="Homeodomain-like_sf"/>
</dbReference>
<name>A0A1A9I4H3_9BACT</name>
<dbReference type="PRINTS" id="PR00032">
    <property type="entry name" value="HTHARAC"/>
</dbReference>
<gene>
    <name evidence="5" type="ORF">A8C56_17080</name>
</gene>
<accession>A0A1A9I4H3</accession>
<dbReference type="Pfam" id="PF12833">
    <property type="entry name" value="HTH_18"/>
    <property type="match status" value="1"/>
</dbReference>
<dbReference type="SMART" id="SM00342">
    <property type="entry name" value="HTH_ARAC"/>
    <property type="match status" value="1"/>
</dbReference>
<evidence type="ECO:0000259" key="4">
    <source>
        <dbReference type="PROSITE" id="PS01124"/>
    </source>
</evidence>
<dbReference type="KEGG" id="nia:A8C56_17080"/>